<feature type="region of interest" description="Disordered" evidence="1">
    <location>
        <begin position="429"/>
        <end position="480"/>
    </location>
</feature>
<dbReference type="EMBL" id="JARIHO010000136">
    <property type="protein sequence ID" value="KAJ7301400.1"/>
    <property type="molecule type" value="Genomic_DNA"/>
</dbReference>
<keyword evidence="3" id="KW-1185">Reference proteome</keyword>
<sequence>MCYATQKSDIEHHLSFELVGDMTSSDRDFEFQCSFCHYKGHAHQRSRTRSITVEERRRRSIEVSKRPVVTAGASGGQDGTVDQQKSFETRSRLGQEGGPLVPNRHHGRISHATGKAQTTSSHNPVDHLQPPLCTPSKTRRPSRSPSSLTHLTTPTFVAHNRQFLGRRPPRGDDGLTRNVKQQTTRGHPGPRLRFSPTALTIPRRRRPPLYPHNNLSSSNFHHRLYTMPMTTRSSSVVRSSSPTTSESSDMYYDNDAFPTSPGSAVDCDWNLSDAPGSDAAAEDVRDTTPTPRPARDQSPASVAELPMEDFPPLVAPTPAAPTARNKSGKKEKGKKRAIQQPELTPCEEVVGEDDPHLAADIALATAASLGLPTVLDHATPGASASRSGPASPSKRLRTNAVGGAASDMGQSPFLLPVETDVAGVNAGHAETPEAGATSPASAPNRNPASAAQVVTASSTNPPAVTTAAPPAPSATIAASTAPAPAAHATTASHLEPVAAAPTLAATAHAGGAGSYAAAAAAAPAAAVVPNMPPAPAAAVQRIANNAAAAPAGTAWRTQDGNPPRGSYVPTPYGGFPAFVYSHTLLTQGMPATLMPLYDEVPHPKFFIVVSGGNGATIQTHGLIRVTIGDLLNVDPTSFHLGTPPATASGPSQVLWLVAGLPPHLAQAVIDQQVVSTSRITLFVIPYDMPVIGYVGTFGGFTLPNSQGGADAARDLLQAAIRTDREIAQFVQTHRDAFGPHISAEQAWDIFSNSVAVEGIELLVNNTTTVAWHLHVTPPTNDNGAWLQLRRLFGRLCVMTALHGTARLQRSYRCRICPSITHPTGLCPLPRLPGWLGPTPATIAALEDASRQAATRAQDHIRGNAEAGSSAAPRAGANRGPGTAAAAKKPRKDLGKTKKGGDPKGKGKRREHDDFF</sequence>
<accession>A0AAD7E6Y3</accession>
<name>A0AAD7E6Y3_9AGAR</name>
<feature type="compositionally biased region" description="Basic and acidic residues" evidence="1">
    <location>
        <begin position="891"/>
        <end position="915"/>
    </location>
</feature>
<evidence type="ECO:0000313" key="2">
    <source>
        <dbReference type="EMBL" id="KAJ7301400.1"/>
    </source>
</evidence>
<dbReference type="Proteomes" id="UP001218218">
    <property type="component" value="Unassembled WGS sequence"/>
</dbReference>
<feature type="compositionally biased region" description="Basic and acidic residues" evidence="1">
    <location>
        <begin position="52"/>
        <end position="65"/>
    </location>
</feature>
<feature type="compositionally biased region" description="Low complexity" evidence="1">
    <location>
        <begin position="436"/>
        <end position="480"/>
    </location>
</feature>
<feature type="compositionally biased region" description="Low complexity" evidence="1">
    <location>
        <begin position="231"/>
        <end position="248"/>
    </location>
</feature>
<organism evidence="2 3">
    <name type="scientific">Mycena albidolilacea</name>
    <dbReference type="NCBI Taxonomy" id="1033008"/>
    <lineage>
        <taxon>Eukaryota</taxon>
        <taxon>Fungi</taxon>
        <taxon>Dikarya</taxon>
        <taxon>Basidiomycota</taxon>
        <taxon>Agaricomycotina</taxon>
        <taxon>Agaricomycetes</taxon>
        <taxon>Agaricomycetidae</taxon>
        <taxon>Agaricales</taxon>
        <taxon>Marasmiineae</taxon>
        <taxon>Mycenaceae</taxon>
        <taxon>Mycena</taxon>
    </lineage>
</organism>
<reference evidence="2" key="1">
    <citation type="submission" date="2023-03" db="EMBL/GenBank/DDBJ databases">
        <title>Massive genome expansion in bonnet fungi (Mycena s.s.) driven by repeated elements and novel gene families across ecological guilds.</title>
        <authorList>
            <consortium name="Lawrence Berkeley National Laboratory"/>
            <person name="Harder C.B."/>
            <person name="Miyauchi S."/>
            <person name="Viragh M."/>
            <person name="Kuo A."/>
            <person name="Thoen E."/>
            <person name="Andreopoulos B."/>
            <person name="Lu D."/>
            <person name="Skrede I."/>
            <person name="Drula E."/>
            <person name="Henrissat B."/>
            <person name="Morin E."/>
            <person name="Kohler A."/>
            <person name="Barry K."/>
            <person name="LaButti K."/>
            <person name="Morin E."/>
            <person name="Salamov A."/>
            <person name="Lipzen A."/>
            <person name="Mereny Z."/>
            <person name="Hegedus B."/>
            <person name="Baldrian P."/>
            <person name="Stursova M."/>
            <person name="Weitz H."/>
            <person name="Taylor A."/>
            <person name="Grigoriev I.V."/>
            <person name="Nagy L.G."/>
            <person name="Martin F."/>
            <person name="Kauserud H."/>
        </authorList>
    </citation>
    <scope>NUCLEOTIDE SEQUENCE</scope>
    <source>
        <strain evidence="2">CBHHK002</strain>
    </source>
</reference>
<feature type="region of interest" description="Disordered" evidence="1">
    <location>
        <begin position="163"/>
        <end position="195"/>
    </location>
</feature>
<proteinExistence type="predicted"/>
<feature type="region of interest" description="Disordered" evidence="1">
    <location>
        <begin position="231"/>
        <end position="254"/>
    </location>
</feature>
<feature type="compositionally biased region" description="Basic residues" evidence="1">
    <location>
        <begin position="326"/>
        <end position="337"/>
    </location>
</feature>
<feature type="region of interest" description="Disordered" evidence="1">
    <location>
        <begin position="847"/>
        <end position="915"/>
    </location>
</feature>
<feature type="region of interest" description="Disordered" evidence="1">
    <location>
        <begin position="267"/>
        <end position="346"/>
    </location>
</feature>
<evidence type="ECO:0000256" key="1">
    <source>
        <dbReference type="SAM" id="MobiDB-lite"/>
    </source>
</evidence>
<protein>
    <submittedName>
        <fullName evidence="2">Uncharacterized protein</fullName>
    </submittedName>
</protein>
<gene>
    <name evidence="2" type="ORF">DFH08DRAFT_827596</name>
</gene>
<dbReference type="AlphaFoldDB" id="A0AAD7E6Y3"/>
<feature type="compositionally biased region" description="Low complexity" evidence="1">
    <location>
        <begin position="863"/>
        <end position="886"/>
    </location>
</feature>
<comment type="caution">
    <text evidence="2">The sequence shown here is derived from an EMBL/GenBank/DDBJ whole genome shotgun (WGS) entry which is preliminary data.</text>
</comment>
<feature type="region of interest" description="Disordered" evidence="1">
    <location>
        <begin position="48"/>
        <end position="151"/>
    </location>
</feature>
<evidence type="ECO:0000313" key="3">
    <source>
        <dbReference type="Proteomes" id="UP001218218"/>
    </source>
</evidence>